<dbReference type="InterPro" id="IPR002469">
    <property type="entry name" value="Peptidase_S9B_N"/>
</dbReference>
<reference evidence="3 4" key="1">
    <citation type="submission" date="2024-02" db="EMBL/GenBank/DDBJ databases">
        <authorList>
            <person name="Daric V."/>
            <person name="Darras S."/>
        </authorList>
    </citation>
    <scope>NUCLEOTIDE SEQUENCE [LARGE SCALE GENOMIC DNA]</scope>
</reference>
<dbReference type="PANTHER" id="PTHR11731:SF202">
    <property type="entry name" value="DIPEPTIDYL PEPTIDASE FAMILY MEMBER 2"/>
    <property type="match status" value="1"/>
</dbReference>
<keyword evidence="4" id="KW-1185">Reference proteome</keyword>
<evidence type="ECO:0008006" key="5">
    <source>
        <dbReference type="Google" id="ProtNLM"/>
    </source>
</evidence>
<dbReference type="SUPFAM" id="SSF82171">
    <property type="entry name" value="DPP6 N-terminal domain-like"/>
    <property type="match status" value="1"/>
</dbReference>
<feature type="domain" description="Dipeptidylpeptidase IV N-terminal" evidence="2">
    <location>
        <begin position="140"/>
        <end position="491"/>
    </location>
</feature>
<dbReference type="Proteomes" id="UP001642483">
    <property type="component" value="Unassembled WGS sequence"/>
</dbReference>
<dbReference type="EMBL" id="CAWYQH010000130">
    <property type="protein sequence ID" value="CAK8692165.1"/>
    <property type="molecule type" value="Genomic_DNA"/>
</dbReference>
<dbReference type="Pfam" id="PF00326">
    <property type="entry name" value="Peptidase_S9"/>
    <property type="match status" value="1"/>
</dbReference>
<dbReference type="InterPro" id="IPR050278">
    <property type="entry name" value="Serine_Prot_S9B/DPPIV"/>
</dbReference>
<dbReference type="SUPFAM" id="SSF53474">
    <property type="entry name" value="alpha/beta-Hydrolases"/>
    <property type="match status" value="1"/>
</dbReference>
<proteinExistence type="predicted"/>
<dbReference type="PANTHER" id="PTHR11731">
    <property type="entry name" value="PROTEASE FAMILY S9B,C DIPEPTIDYL-PEPTIDASE IV-RELATED"/>
    <property type="match status" value="1"/>
</dbReference>
<evidence type="ECO:0000313" key="4">
    <source>
        <dbReference type="Proteomes" id="UP001642483"/>
    </source>
</evidence>
<evidence type="ECO:0000259" key="2">
    <source>
        <dbReference type="Pfam" id="PF00930"/>
    </source>
</evidence>
<accession>A0ABP0GK90</accession>
<dbReference type="Gene3D" id="3.40.50.1820">
    <property type="entry name" value="alpha/beta hydrolase"/>
    <property type="match status" value="1"/>
</dbReference>
<sequence length="790" mass="90095">MMSKAKILLLATTCIAVFALFLLISTPGSFSPKLVQWKKRDITSKTNEGKQWMQFDDFLNGKFRAKSFYPNWVSGNEYITTKSDGSLVKVNIETDDETEFLSSKNLPESYDWWLVSADQLFVAFGIDTIDGYAHYVRTCSVLFYNVPTGSPTVQPNFPSDGIQKFKWSPMGHKFVFISGFNVHLVTDPFASQATKITHNGDEHLMFNGISDWLFSVEITDDDALLWWSGDGSYLAFATINQTGVTQFEFSVYNHAQYPEMIQLPYPKPGTTIPSTTVTVVDVASKDMFPLSPNVSTTWNGYYLNSAEWSGNNTFMPTWKNRIENEAIVEQCNAPNFTCSHGSKMETNSGTGWVGHYKVSHIYPVPSSNKYLTVQSNNQYPHVALINVDTDEIDWRTTGSFEVTDTGYGYTSIYYYDETFDWVYFTSTEMVDSEGQGLPRIRHMWRVKGHGTDVKRTCITCTLNEDFKDRCNWVTPSFSKDGSFVVINCGGTANGVPVSTLHKRNDAGDFEFVRVAENNTALQSTLSDYYFRERIYGTIKLPDVDGDWYYTLHLPPNFDSNKKYPMLVQVYSGPAFQEVEERFSVSWKDYVSSSLNVIVMSFDGRGTGFRGDKIMHMVYKKLGQYEPADQIAAARIVSDENSYIDKSKTAIWGWSYGGYATSRVIGEDSENVYKCGFSVAPVTKWELYHTIYTERYMQEPKDNENGYSMSTALQNPENFAKHRYALFHGTRDENVHFQNSALLSKFLIKNDVDFRAFFAADDDHGMNRVPNNYRNIYKMLTNQMQICFDML</sequence>
<gene>
    <name evidence="3" type="ORF">CVLEPA_LOCUS24900</name>
</gene>
<organism evidence="3 4">
    <name type="scientific">Clavelina lepadiformis</name>
    <name type="common">Light-bulb sea squirt</name>
    <name type="synonym">Ascidia lepadiformis</name>
    <dbReference type="NCBI Taxonomy" id="159417"/>
    <lineage>
        <taxon>Eukaryota</taxon>
        <taxon>Metazoa</taxon>
        <taxon>Chordata</taxon>
        <taxon>Tunicata</taxon>
        <taxon>Ascidiacea</taxon>
        <taxon>Aplousobranchia</taxon>
        <taxon>Clavelinidae</taxon>
        <taxon>Clavelina</taxon>
    </lineage>
</organism>
<comment type="caution">
    <text evidence="3">The sequence shown here is derived from an EMBL/GenBank/DDBJ whole genome shotgun (WGS) entry which is preliminary data.</text>
</comment>
<dbReference type="Gene3D" id="2.140.10.30">
    <property type="entry name" value="Dipeptidylpeptidase IV, N-terminal domain"/>
    <property type="match status" value="1"/>
</dbReference>
<dbReference type="Pfam" id="PF00930">
    <property type="entry name" value="DPPIV_N"/>
    <property type="match status" value="1"/>
</dbReference>
<name>A0ABP0GK90_CLALP</name>
<dbReference type="InterPro" id="IPR029058">
    <property type="entry name" value="AB_hydrolase_fold"/>
</dbReference>
<dbReference type="InterPro" id="IPR001375">
    <property type="entry name" value="Peptidase_S9_cat"/>
</dbReference>
<evidence type="ECO:0000313" key="3">
    <source>
        <dbReference type="EMBL" id="CAK8692165.1"/>
    </source>
</evidence>
<feature type="domain" description="Peptidase S9 prolyl oligopeptidase catalytic" evidence="1">
    <location>
        <begin position="583"/>
        <end position="776"/>
    </location>
</feature>
<evidence type="ECO:0000259" key="1">
    <source>
        <dbReference type="Pfam" id="PF00326"/>
    </source>
</evidence>
<protein>
    <recommendedName>
        <fullName evidence="5">Dipeptidyl peptidase 4</fullName>
    </recommendedName>
</protein>